<dbReference type="RefSeq" id="WP_062387115.1">
    <property type="nucleotide sequence ID" value="NZ_CP014750.1"/>
</dbReference>
<protein>
    <recommendedName>
        <fullName evidence="2">acetate--CoA ligase (ADP-forming)</fullName>
        <ecNumber evidence="2">6.2.1.13</ecNumber>
    </recommendedName>
</protein>
<dbReference type="Pfam" id="PF13380">
    <property type="entry name" value="CoA_binding_2"/>
    <property type="match status" value="1"/>
</dbReference>
<comment type="catalytic activity">
    <reaction evidence="1">
        <text>acetate + ATP + CoA = acetyl-CoA + ADP + phosphate</text>
        <dbReference type="Rhea" id="RHEA:15081"/>
        <dbReference type="ChEBI" id="CHEBI:30089"/>
        <dbReference type="ChEBI" id="CHEBI:30616"/>
        <dbReference type="ChEBI" id="CHEBI:43474"/>
        <dbReference type="ChEBI" id="CHEBI:57287"/>
        <dbReference type="ChEBI" id="CHEBI:57288"/>
        <dbReference type="ChEBI" id="CHEBI:456216"/>
        <dbReference type="EC" id="6.2.1.13"/>
    </reaction>
</comment>
<dbReference type="SMART" id="SM00881">
    <property type="entry name" value="CoA_binding"/>
    <property type="match status" value="1"/>
</dbReference>
<dbReference type="EC" id="6.2.1.13" evidence="2"/>
<dbReference type="SUPFAM" id="SSF52210">
    <property type="entry name" value="Succinyl-CoA synthetase domains"/>
    <property type="match status" value="2"/>
</dbReference>
<dbReference type="Gene3D" id="3.40.50.720">
    <property type="entry name" value="NAD(P)-binding Rossmann-like Domain"/>
    <property type="match status" value="1"/>
</dbReference>
<dbReference type="PANTHER" id="PTHR42793:SF1">
    <property type="entry name" value="PEPTIDYL-LYSINE N-ACETYLTRANSFERASE PATZ"/>
    <property type="match status" value="1"/>
</dbReference>
<dbReference type="Pfam" id="PF19045">
    <property type="entry name" value="Ligase_CoA_2"/>
    <property type="match status" value="1"/>
</dbReference>
<dbReference type="AlphaFoldDB" id="A0A142CT55"/>
<evidence type="ECO:0000256" key="2">
    <source>
        <dbReference type="ARBA" id="ARBA00012957"/>
    </source>
</evidence>
<dbReference type="Proteomes" id="UP000073604">
    <property type="component" value="Chromosome"/>
</dbReference>
<dbReference type="Gene3D" id="3.40.50.261">
    <property type="entry name" value="Succinyl-CoA synthetase domains"/>
    <property type="match status" value="2"/>
</dbReference>
<dbReference type="NCBIfam" id="TIGR02717">
    <property type="entry name" value="AcCoA-syn-alpha"/>
    <property type="match status" value="1"/>
</dbReference>
<dbReference type="SUPFAM" id="SSF51735">
    <property type="entry name" value="NAD(P)-binding Rossmann-fold domains"/>
    <property type="match status" value="1"/>
</dbReference>
<sequence length="465" mass="50233">MADPKIEALFRPKSVAVIGASGKPGKIGYAIMKNLVDYGYEGKIYAVNIKGGEIEISGRKFPVYKSILDVPDEVDMAVIVVPAKFVPQVVEECGQKGVKVLPIISSGFGELGEEGKKVEQQLVETAHKYGMRILGPNIFGVVYTPEKLNATFGPTDVLPGPLALISQSGALGIALMGWTILEKVGLSAVVSVGNKSDIDDADLLEYFKEDENTRAILIYMEGVKDGRRFMEVAKEVSMVKPIVIIKAGRSERGAKAAASHTGSLAGSDKVYDAAFKQSGVIRAYTIGEAFDYARTLSNLPEPEGENLVILTNGGGIGVMATDAAEEAGLHLYDNLEDLKVFANHMPPFGSYKNPVDLTGMAGAESYEGAIRDALANPNMHSIAVLYCQTAVLDPRDLADIVIREYNESGRKKPLVVAIVGGIEAKEAIDRLNEEGIPAYPEPERAIKALAALYRWSRWKKKQKKE</sequence>
<dbReference type="InterPro" id="IPR043938">
    <property type="entry name" value="Ligase_CoA_dom"/>
</dbReference>
<evidence type="ECO:0000313" key="5">
    <source>
        <dbReference type="Proteomes" id="UP000073604"/>
    </source>
</evidence>
<evidence type="ECO:0000259" key="3">
    <source>
        <dbReference type="SMART" id="SM00881"/>
    </source>
</evidence>
<dbReference type="InterPro" id="IPR014089">
    <property type="entry name" value="AcCoA-synth-alpha"/>
</dbReference>
<reference evidence="5" key="1">
    <citation type="submission" date="2016-03" db="EMBL/GenBank/DDBJ databases">
        <authorList>
            <person name="Oger P.M."/>
        </authorList>
    </citation>
    <scope>NUCLEOTIDE SEQUENCE [LARGE SCALE GENOMIC DNA]</scope>
    <source>
        <strain evidence="5">OG-1</strain>
    </source>
</reference>
<name>A0A142CT55_9EURY</name>
<evidence type="ECO:0000313" key="4">
    <source>
        <dbReference type="EMBL" id="AMQ17957.1"/>
    </source>
</evidence>
<evidence type="ECO:0000256" key="1">
    <source>
        <dbReference type="ARBA" id="ARBA00001619"/>
    </source>
</evidence>
<dbReference type="OrthoDB" id="18103at2157"/>
<gene>
    <name evidence="4" type="ORF">A0127_01610</name>
</gene>
<dbReference type="InterPro" id="IPR003781">
    <property type="entry name" value="CoA-bd"/>
</dbReference>
<organism evidence="4 5">
    <name type="scientific">Thermococcus peptonophilus</name>
    <dbReference type="NCBI Taxonomy" id="53952"/>
    <lineage>
        <taxon>Archaea</taxon>
        <taxon>Methanobacteriati</taxon>
        <taxon>Methanobacteriota</taxon>
        <taxon>Thermococci</taxon>
        <taxon>Thermococcales</taxon>
        <taxon>Thermococcaceae</taxon>
        <taxon>Thermococcus</taxon>
    </lineage>
</organism>
<dbReference type="GeneID" id="27139202"/>
<dbReference type="InterPro" id="IPR016102">
    <property type="entry name" value="Succinyl-CoA_synth-like"/>
</dbReference>
<keyword evidence="5" id="KW-1185">Reference proteome</keyword>
<dbReference type="KEGG" id="tpep:A0127_01610"/>
<dbReference type="InterPro" id="IPR036291">
    <property type="entry name" value="NAD(P)-bd_dom_sf"/>
</dbReference>
<dbReference type="GO" id="GO:0043758">
    <property type="term" value="F:acetate-CoA ligase (ADP-forming) activity"/>
    <property type="evidence" value="ECO:0007669"/>
    <property type="project" value="UniProtKB-EC"/>
</dbReference>
<dbReference type="EMBL" id="CP014750">
    <property type="protein sequence ID" value="AMQ17957.1"/>
    <property type="molecule type" value="Genomic_DNA"/>
</dbReference>
<feature type="domain" description="CoA-binding" evidence="3">
    <location>
        <begin position="9"/>
        <end position="108"/>
    </location>
</feature>
<dbReference type="STRING" id="53952.A0127_01610"/>
<dbReference type="Pfam" id="PF13607">
    <property type="entry name" value="Succ_CoA_lig"/>
    <property type="match status" value="1"/>
</dbReference>
<dbReference type="PANTHER" id="PTHR42793">
    <property type="entry name" value="COA BINDING DOMAIN CONTAINING PROTEIN"/>
    <property type="match status" value="1"/>
</dbReference>
<dbReference type="InterPro" id="IPR032875">
    <property type="entry name" value="Succ_CoA_lig_flav_dom"/>
</dbReference>
<accession>A0A142CT55</accession>
<proteinExistence type="predicted"/>